<dbReference type="EMBL" id="CAJVPY010056193">
    <property type="protein sequence ID" value="CAG8818170.1"/>
    <property type="molecule type" value="Genomic_DNA"/>
</dbReference>
<comment type="caution">
    <text evidence="1">The sequence shown here is derived from an EMBL/GenBank/DDBJ whole genome shotgun (WGS) entry which is preliminary data.</text>
</comment>
<protein>
    <submittedName>
        <fullName evidence="1">6815_t:CDS:1</fullName>
    </submittedName>
</protein>
<accession>A0A9N9K9P5</accession>
<organism evidence="1 2">
    <name type="scientific">Dentiscutata erythropus</name>
    <dbReference type="NCBI Taxonomy" id="1348616"/>
    <lineage>
        <taxon>Eukaryota</taxon>
        <taxon>Fungi</taxon>
        <taxon>Fungi incertae sedis</taxon>
        <taxon>Mucoromycota</taxon>
        <taxon>Glomeromycotina</taxon>
        <taxon>Glomeromycetes</taxon>
        <taxon>Diversisporales</taxon>
        <taxon>Gigasporaceae</taxon>
        <taxon>Dentiscutata</taxon>
    </lineage>
</organism>
<keyword evidence="2" id="KW-1185">Reference proteome</keyword>
<dbReference type="AlphaFoldDB" id="A0A9N9K9P5"/>
<proteinExistence type="predicted"/>
<evidence type="ECO:0000313" key="2">
    <source>
        <dbReference type="Proteomes" id="UP000789405"/>
    </source>
</evidence>
<dbReference type="OrthoDB" id="415230at2759"/>
<gene>
    <name evidence="1" type="ORF">DERYTH_LOCUS26574</name>
</gene>
<feature type="non-terminal residue" evidence="1">
    <location>
        <position position="1"/>
    </location>
</feature>
<dbReference type="Proteomes" id="UP000789405">
    <property type="component" value="Unassembled WGS sequence"/>
</dbReference>
<name>A0A9N9K9P5_9GLOM</name>
<evidence type="ECO:0000313" key="1">
    <source>
        <dbReference type="EMBL" id="CAG8818170.1"/>
    </source>
</evidence>
<reference evidence="1" key="1">
    <citation type="submission" date="2021-06" db="EMBL/GenBank/DDBJ databases">
        <authorList>
            <person name="Kallberg Y."/>
            <person name="Tangrot J."/>
            <person name="Rosling A."/>
        </authorList>
    </citation>
    <scope>NUCLEOTIDE SEQUENCE</scope>
    <source>
        <strain evidence="1">MA453B</strain>
    </source>
</reference>
<sequence>MEDFPLINVCLIEDVFYSSDNRRLYCFKETIKRGLDVDRIPVRIRWVSDINIGWKMEEAYRVVWNTNFKEVVVSPSSRNGRVIDGEGY</sequence>